<reference evidence="3" key="1">
    <citation type="submission" date="2023-08" db="EMBL/GenBank/DDBJ databases">
        <authorList>
            <person name="Audoor S."/>
            <person name="Bilcke G."/>
        </authorList>
    </citation>
    <scope>NUCLEOTIDE SEQUENCE</scope>
</reference>
<feature type="region of interest" description="Disordered" evidence="1">
    <location>
        <begin position="90"/>
        <end position="118"/>
    </location>
</feature>
<name>A0AAD2FMQ5_9STRA</name>
<protein>
    <submittedName>
        <fullName evidence="3">Uncharacterized protein</fullName>
    </submittedName>
</protein>
<keyword evidence="4" id="KW-1185">Reference proteome</keyword>
<evidence type="ECO:0000313" key="4">
    <source>
        <dbReference type="Proteomes" id="UP001295423"/>
    </source>
</evidence>
<feature type="chain" id="PRO_5042219708" evidence="2">
    <location>
        <begin position="25"/>
        <end position="194"/>
    </location>
</feature>
<gene>
    <name evidence="3" type="ORF">CYCCA115_LOCUS10487</name>
</gene>
<evidence type="ECO:0000313" key="3">
    <source>
        <dbReference type="EMBL" id="CAJ1946346.1"/>
    </source>
</evidence>
<evidence type="ECO:0000256" key="1">
    <source>
        <dbReference type="SAM" id="MobiDB-lite"/>
    </source>
</evidence>
<proteinExistence type="predicted"/>
<accession>A0AAD2FMQ5</accession>
<evidence type="ECO:0000256" key="2">
    <source>
        <dbReference type="SAM" id="SignalP"/>
    </source>
</evidence>
<organism evidence="3 4">
    <name type="scientific">Cylindrotheca closterium</name>
    <dbReference type="NCBI Taxonomy" id="2856"/>
    <lineage>
        <taxon>Eukaryota</taxon>
        <taxon>Sar</taxon>
        <taxon>Stramenopiles</taxon>
        <taxon>Ochrophyta</taxon>
        <taxon>Bacillariophyta</taxon>
        <taxon>Bacillariophyceae</taxon>
        <taxon>Bacillariophycidae</taxon>
        <taxon>Bacillariales</taxon>
        <taxon>Bacillariaceae</taxon>
        <taxon>Cylindrotheca</taxon>
    </lineage>
</organism>
<feature type="signal peptide" evidence="2">
    <location>
        <begin position="1"/>
        <end position="24"/>
    </location>
</feature>
<feature type="compositionally biased region" description="Basic and acidic residues" evidence="1">
    <location>
        <begin position="174"/>
        <end position="194"/>
    </location>
</feature>
<dbReference type="Proteomes" id="UP001295423">
    <property type="component" value="Unassembled WGS sequence"/>
</dbReference>
<comment type="caution">
    <text evidence="3">The sequence shown here is derived from an EMBL/GenBank/DDBJ whole genome shotgun (WGS) entry which is preliminary data.</text>
</comment>
<feature type="region of interest" description="Disordered" evidence="1">
    <location>
        <begin position="167"/>
        <end position="194"/>
    </location>
</feature>
<sequence>MMVLGTVKCILAISLAMMASPCSSFSPQVINTIPPKSATQLQVLEDASSLMVATESWRQYVFPIVTAGVLIDIVLGSPVANNLLSAMRPDAEATSEEGDEQRQHQFGVGSGSGRMDKTKLKERVDSEKFAKDAIARAQNTLELRRYLDDRKTDFDRLEDMKKELDANMQDFDSGAEKMSKTLSRELEKRGKSVD</sequence>
<keyword evidence="2" id="KW-0732">Signal</keyword>
<dbReference type="EMBL" id="CAKOGP040001668">
    <property type="protein sequence ID" value="CAJ1946346.1"/>
    <property type="molecule type" value="Genomic_DNA"/>
</dbReference>
<dbReference type="AlphaFoldDB" id="A0AAD2FMQ5"/>